<dbReference type="CDD" id="cd23763">
    <property type="entry name" value="ASKHA_ATPase_ROK"/>
    <property type="match status" value="1"/>
</dbReference>
<dbReference type="Proteomes" id="UP000320643">
    <property type="component" value="Unassembled WGS sequence"/>
</dbReference>
<dbReference type="OrthoDB" id="49666at2"/>
<dbReference type="SUPFAM" id="SSF53067">
    <property type="entry name" value="Actin-like ATPase domain"/>
    <property type="match status" value="1"/>
</dbReference>
<evidence type="ECO:0000313" key="2">
    <source>
        <dbReference type="EMBL" id="TRW25335.1"/>
    </source>
</evidence>
<protein>
    <submittedName>
        <fullName evidence="2">ROK family protein</fullName>
    </submittedName>
</protein>
<dbReference type="EMBL" id="VJVZ01000004">
    <property type="protein sequence ID" value="TRW25335.1"/>
    <property type="molecule type" value="Genomic_DNA"/>
</dbReference>
<dbReference type="Pfam" id="PF00480">
    <property type="entry name" value="ROK"/>
    <property type="match status" value="1"/>
</dbReference>
<dbReference type="InterPro" id="IPR043129">
    <property type="entry name" value="ATPase_NBD"/>
</dbReference>
<reference evidence="2 3" key="1">
    <citation type="submission" date="2019-07" db="EMBL/GenBank/DDBJ databases">
        <title>Flavobacterium sp. nov., isolated from glacier ice.</title>
        <authorList>
            <person name="Liu Q."/>
            <person name="Xin Y.-H."/>
        </authorList>
    </citation>
    <scope>NUCLEOTIDE SEQUENCE [LARGE SCALE GENOMIC DNA]</scope>
    <source>
        <strain evidence="2 3">ZT4R6</strain>
    </source>
</reference>
<dbReference type="Gene3D" id="3.30.420.40">
    <property type="match status" value="2"/>
</dbReference>
<comment type="caution">
    <text evidence="2">The sequence shown here is derived from an EMBL/GenBank/DDBJ whole genome shotgun (WGS) entry which is preliminary data.</text>
</comment>
<evidence type="ECO:0000256" key="1">
    <source>
        <dbReference type="ARBA" id="ARBA00006479"/>
    </source>
</evidence>
<name>A0A552V4C3_9FLAO</name>
<accession>A0A552V4C3</accession>
<evidence type="ECO:0000313" key="3">
    <source>
        <dbReference type="Proteomes" id="UP000320643"/>
    </source>
</evidence>
<dbReference type="RefSeq" id="WP_143372916.1">
    <property type="nucleotide sequence ID" value="NZ_VJVZ01000004.1"/>
</dbReference>
<comment type="similarity">
    <text evidence="1">Belongs to the ROK (NagC/XylR) family.</text>
</comment>
<gene>
    <name evidence="2" type="ORF">FMM05_08510</name>
</gene>
<dbReference type="AlphaFoldDB" id="A0A552V4C3"/>
<organism evidence="2 3">
    <name type="scientific">Flavobacterium zepuense</name>
    <dbReference type="NCBI Taxonomy" id="2593302"/>
    <lineage>
        <taxon>Bacteria</taxon>
        <taxon>Pseudomonadati</taxon>
        <taxon>Bacteroidota</taxon>
        <taxon>Flavobacteriia</taxon>
        <taxon>Flavobacteriales</taxon>
        <taxon>Flavobacteriaceae</taxon>
        <taxon>Flavobacterium</taxon>
    </lineage>
</organism>
<dbReference type="PANTHER" id="PTHR18964:SF149">
    <property type="entry name" value="BIFUNCTIONAL UDP-N-ACETYLGLUCOSAMINE 2-EPIMERASE_N-ACETYLMANNOSAMINE KINASE"/>
    <property type="match status" value="1"/>
</dbReference>
<proteinExistence type="inferred from homology"/>
<dbReference type="InterPro" id="IPR000600">
    <property type="entry name" value="ROK"/>
</dbReference>
<sequence>MPIVGIDIGGSHISSAAVNEDTLTIIEGTYFKGPVDSKASKETILKGWAEIINQTLGKLNTSEVVGIAFSMPGPFEYETGIAMFEGNDKYESLYNVNVPEELGKYLNSQNVSFKFLNDATCFGIGSALLQKDGGRNKKIIAITLGTGFGASFLNDIVPVTKDDNVPENGCLWDKPFKESIADNYFSTRWFLNAYEQYSGQKINDGVKEIAGIKNEHSANVFNEFAANLSSFLLPHISRFSAASLVLGGNIAKCHPLFLPKILENFKENEVDIIVDVIENTEEASIIGASYVYNEVFWQKIKQALPSL</sequence>
<keyword evidence="3" id="KW-1185">Reference proteome</keyword>
<dbReference type="PANTHER" id="PTHR18964">
    <property type="entry name" value="ROK (REPRESSOR, ORF, KINASE) FAMILY"/>
    <property type="match status" value="1"/>
</dbReference>